<accession>A0ABU0ATE5</accession>
<dbReference type="Pfam" id="PF00005">
    <property type="entry name" value="ABC_tran"/>
    <property type="match status" value="1"/>
</dbReference>
<keyword evidence="3" id="KW-0067">ATP-binding</keyword>
<dbReference type="PANTHER" id="PTHR43776:SF8">
    <property type="entry name" value="ABC TRANSPORTER, ATP-BINDING PROTEIN"/>
    <property type="match status" value="1"/>
</dbReference>
<dbReference type="InterPro" id="IPR017871">
    <property type="entry name" value="ABC_transporter-like_CS"/>
</dbReference>
<dbReference type="InterPro" id="IPR050319">
    <property type="entry name" value="ABC_transp_ATP-bind"/>
</dbReference>
<dbReference type="PROSITE" id="PS50893">
    <property type="entry name" value="ABC_TRANSPORTER_2"/>
    <property type="match status" value="1"/>
</dbReference>
<dbReference type="InterPro" id="IPR003439">
    <property type="entry name" value="ABC_transporter-like_ATP-bd"/>
</dbReference>
<protein>
    <submittedName>
        <fullName evidence="5">ABC-type oligopeptide transport system ATPase subunit</fullName>
    </submittedName>
</protein>
<gene>
    <name evidence="5" type="ORF">J2S72_000555</name>
</gene>
<proteinExistence type="predicted"/>
<dbReference type="SMART" id="SM00382">
    <property type="entry name" value="AAA"/>
    <property type="match status" value="1"/>
</dbReference>
<dbReference type="InterPro" id="IPR027417">
    <property type="entry name" value="P-loop_NTPase"/>
</dbReference>
<keyword evidence="1" id="KW-0813">Transport</keyword>
<dbReference type="EMBL" id="JAUSTN010000002">
    <property type="protein sequence ID" value="MDQ0274547.1"/>
    <property type="molecule type" value="Genomic_DNA"/>
</dbReference>
<reference evidence="5 6" key="1">
    <citation type="submission" date="2023-07" db="EMBL/GenBank/DDBJ databases">
        <title>Genomic Encyclopedia of Type Strains, Phase IV (KMG-IV): sequencing the most valuable type-strain genomes for metagenomic binning, comparative biology and taxonomic classification.</title>
        <authorList>
            <person name="Goeker M."/>
        </authorList>
    </citation>
    <scope>NUCLEOTIDE SEQUENCE [LARGE SCALE GENOMIC DNA]</scope>
    <source>
        <strain evidence="5 6">DSM 22616</strain>
    </source>
</reference>
<sequence length="263" mass="30251">MNDILKIENVSKKFYTKQKKLFAPKKEFTALDNVSFSVKQGEIFGLVGESGSGKSTLGKIILKLLKPTEGKVFYKDMDISKFTKDQLNDYRKQVQMVFQDPYSSLNPHKKIGWSLMEIMMIQKVCTKEERLKRAKDILNDVEMTEDVLEQFPSELSGGQRQRISIASALIINPQLVIIDEGVSALDVSIQAQILNLLNELQEKYNFTSIFISHDLNVIEYLCDRIAVLHNGVLQEVFKAEDLYQEGRKEYTKKLFKSVKEKLR</sequence>
<dbReference type="Proteomes" id="UP001236559">
    <property type="component" value="Unassembled WGS sequence"/>
</dbReference>
<dbReference type="Gene3D" id="3.40.50.300">
    <property type="entry name" value="P-loop containing nucleotide triphosphate hydrolases"/>
    <property type="match status" value="1"/>
</dbReference>
<dbReference type="InterPro" id="IPR003593">
    <property type="entry name" value="AAA+_ATPase"/>
</dbReference>
<feature type="domain" description="ABC transporter" evidence="4">
    <location>
        <begin position="5"/>
        <end position="255"/>
    </location>
</feature>
<dbReference type="PROSITE" id="PS00211">
    <property type="entry name" value="ABC_TRANSPORTER_1"/>
    <property type="match status" value="1"/>
</dbReference>
<evidence type="ECO:0000256" key="3">
    <source>
        <dbReference type="ARBA" id="ARBA00022840"/>
    </source>
</evidence>
<evidence type="ECO:0000256" key="1">
    <source>
        <dbReference type="ARBA" id="ARBA00022448"/>
    </source>
</evidence>
<dbReference type="PANTHER" id="PTHR43776">
    <property type="entry name" value="TRANSPORT ATP-BINDING PROTEIN"/>
    <property type="match status" value="1"/>
</dbReference>
<evidence type="ECO:0000256" key="2">
    <source>
        <dbReference type="ARBA" id="ARBA00022741"/>
    </source>
</evidence>
<dbReference type="SUPFAM" id="SSF52540">
    <property type="entry name" value="P-loop containing nucleoside triphosphate hydrolases"/>
    <property type="match status" value="1"/>
</dbReference>
<evidence type="ECO:0000313" key="5">
    <source>
        <dbReference type="EMBL" id="MDQ0274547.1"/>
    </source>
</evidence>
<keyword evidence="2" id="KW-0547">Nucleotide-binding</keyword>
<dbReference type="CDD" id="cd03257">
    <property type="entry name" value="ABC_NikE_OppD_transporters"/>
    <property type="match status" value="1"/>
</dbReference>
<evidence type="ECO:0000259" key="4">
    <source>
        <dbReference type="PROSITE" id="PS50893"/>
    </source>
</evidence>
<comment type="caution">
    <text evidence="5">The sequence shown here is derived from an EMBL/GenBank/DDBJ whole genome shotgun (WGS) entry which is preliminary data.</text>
</comment>
<evidence type="ECO:0000313" key="6">
    <source>
        <dbReference type="Proteomes" id="UP001236559"/>
    </source>
</evidence>
<name>A0ABU0ATE5_9FIRM</name>
<keyword evidence="6" id="KW-1185">Reference proteome</keyword>
<organism evidence="5 6">
    <name type="scientific">Peptoniphilus koenoeneniae</name>
    <dbReference type="NCBI Taxonomy" id="507751"/>
    <lineage>
        <taxon>Bacteria</taxon>
        <taxon>Bacillati</taxon>
        <taxon>Bacillota</taxon>
        <taxon>Tissierellia</taxon>
        <taxon>Tissierellales</taxon>
        <taxon>Peptoniphilaceae</taxon>
        <taxon>Peptoniphilus</taxon>
    </lineage>
</organism>
<dbReference type="RefSeq" id="WP_307494953.1">
    <property type="nucleotide sequence ID" value="NZ_JAUSTN010000002.1"/>
</dbReference>